<keyword evidence="5 15" id="KW-0378">Hydrolase</keyword>
<dbReference type="InterPro" id="IPR033454">
    <property type="entry name" value="RecG_wedge"/>
</dbReference>
<dbReference type="Pfam" id="PF00271">
    <property type="entry name" value="Helicase_C"/>
    <property type="match status" value="1"/>
</dbReference>
<evidence type="ECO:0000256" key="10">
    <source>
        <dbReference type="ARBA" id="ARBA00023204"/>
    </source>
</evidence>
<dbReference type="InterPro" id="IPR047112">
    <property type="entry name" value="RecG/Mfd"/>
</dbReference>
<gene>
    <name evidence="18" type="ORF">EV678_1785</name>
</gene>
<evidence type="ECO:0000259" key="16">
    <source>
        <dbReference type="PROSITE" id="PS51192"/>
    </source>
</evidence>
<protein>
    <recommendedName>
        <fullName evidence="2 15">ATP-dependent DNA helicase RecG</fullName>
        <ecNumber evidence="13 15">5.6.2.4</ecNumber>
    </recommendedName>
</protein>
<feature type="domain" description="Helicase ATP-binding" evidence="16">
    <location>
        <begin position="285"/>
        <end position="447"/>
    </location>
</feature>
<dbReference type="SMART" id="SM00490">
    <property type="entry name" value="HELICc"/>
    <property type="match status" value="1"/>
</dbReference>
<evidence type="ECO:0000256" key="1">
    <source>
        <dbReference type="ARBA" id="ARBA00007504"/>
    </source>
</evidence>
<comment type="caution">
    <text evidence="18">The sequence shown here is derived from an EMBL/GenBank/DDBJ whole genome shotgun (WGS) entry which is preliminary data.</text>
</comment>
<evidence type="ECO:0000256" key="11">
    <source>
        <dbReference type="ARBA" id="ARBA00023235"/>
    </source>
</evidence>
<dbReference type="NCBIfam" id="NF008166">
    <property type="entry name" value="PRK10917.1-4"/>
    <property type="match status" value="1"/>
</dbReference>
<dbReference type="PROSITE" id="PS51192">
    <property type="entry name" value="HELICASE_ATP_BIND_1"/>
    <property type="match status" value="1"/>
</dbReference>
<dbReference type="InterPro" id="IPR011545">
    <property type="entry name" value="DEAD/DEAH_box_helicase_dom"/>
</dbReference>
<evidence type="ECO:0000256" key="3">
    <source>
        <dbReference type="ARBA" id="ARBA00022741"/>
    </source>
</evidence>
<dbReference type="Proteomes" id="UP000292136">
    <property type="component" value="Unassembled WGS sequence"/>
</dbReference>
<dbReference type="InterPro" id="IPR014001">
    <property type="entry name" value="Helicase_ATP-bd"/>
</dbReference>
<evidence type="ECO:0000256" key="12">
    <source>
        <dbReference type="ARBA" id="ARBA00034617"/>
    </source>
</evidence>
<evidence type="ECO:0000256" key="15">
    <source>
        <dbReference type="RuleBase" id="RU363016"/>
    </source>
</evidence>
<dbReference type="EMBL" id="SHKM01000001">
    <property type="protein sequence ID" value="RZT90960.1"/>
    <property type="molecule type" value="Genomic_DNA"/>
</dbReference>
<accession>A0ABY0ITZ0</accession>
<evidence type="ECO:0000256" key="5">
    <source>
        <dbReference type="ARBA" id="ARBA00022801"/>
    </source>
</evidence>
<dbReference type="CDD" id="cd04488">
    <property type="entry name" value="RecG_wedge_OBF"/>
    <property type="match status" value="1"/>
</dbReference>
<dbReference type="EC" id="5.6.2.4" evidence="13 15"/>
<evidence type="ECO:0000256" key="6">
    <source>
        <dbReference type="ARBA" id="ARBA00022806"/>
    </source>
</evidence>
<dbReference type="NCBIfam" id="NF008163">
    <property type="entry name" value="PRK10917.1-1"/>
    <property type="match status" value="1"/>
</dbReference>
<evidence type="ECO:0000256" key="9">
    <source>
        <dbReference type="ARBA" id="ARBA00023172"/>
    </source>
</evidence>
<dbReference type="SUPFAM" id="SSF50249">
    <property type="entry name" value="Nucleic acid-binding proteins"/>
    <property type="match status" value="1"/>
</dbReference>
<dbReference type="Gene3D" id="3.40.50.300">
    <property type="entry name" value="P-loop containing nucleotide triphosphate hydrolases"/>
    <property type="match status" value="2"/>
</dbReference>
<dbReference type="Pfam" id="PF17191">
    <property type="entry name" value="RecG_wedge"/>
    <property type="match status" value="1"/>
</dbReference>
<comment type="similarity">
    <text evidence="1 15">Belongs to the helicase family. RecG subfamily.</text>
</comment>
<dbReference type="NCBIfam" id="NF008165">
    <property type="entry name" value="PRK10917.1-3"/>
    <property type="match status" value="1"/>
</dbReference>
<evidence type="ECO:0000259" key="17">
    <source>
        <dbReference type="PROSITE" id="PS51194"/>
    </source>
</evidence>
<evidence type="ECO:0000256" key="13">
    <source>
        <dbReference type="ARBA" id="ARBA00034808"/>
    </source>
</evidence>
<evidence type="ECO:0000256" key="4">
    <source>
        <dbReference type="ARBA" id="ARBA00022763"/>
    </source>
</evidence>
<proteinExistence type="inferred from homology"/>
<comment type="function">
    <text evidence="15">Plays a critical role in recombination and DNA repair. Helps process Holliday junction intermediates to mature products by catalyzing branch migration. Has replication fork regression activity, unwinds stalled or blocked replication forks to make a HJ that can be resolved. Has a DNA unwinding activity characteristic of a DNA helicase with 3'-5' polarity.</text>
</comment>
<comment type="catalytic activity">
    <reaction evidence="12 15">
        <text>Couples ATP hydrolysis with the unwinding of duplex DNA by translocating in the 3'-5' direction.</text>
        <dbReference type="EC" id="5.6.2.4"/>
    </reaction>
</comment>
<sequence length="691" mass="75999">MAEKKAGPAKAAKAPAKGASALQQKLGKLGLHSRNDLLLHFPLRYEDETAVVPVNEAPWDEPVQVEVRVTDVSIQFRPRRQLVARCEDDSGELWLRFLNFYGSQVKQLETARDEGRKLRVFGEIRGGFFGSEMVHPRYKSVEEGSALPQSLTPVYPTTAGLAQSALRKLIGKALAESDLADTLDEAQLQALDLEPFAASARLLHAPPPGVDEFALQNHRHPAWRRIKFDELLAQQLSLRRAYLARREKGAPRLDAPGALARQLLAQLSFQLTGAQQRVWQEIARDLAEAHPMQRLLQGDVGSGKTIVAALAACQAIECGWQAAFMAPTEILAEQHYKKLSAWLEPLGITVAWLSGSLKSAKKKAAQQEAAAGAQLVVGTHALIQADVDFLRLGLAIVDEQHRFGVAQRLELRKKGKAGIPHQLMMSATPIPRTLAMSYYADLDVSVIDELPPGRTPIRTKLVSDARRDEVVGAVRHAVESGRQAYWVCPLIEESEKLDLQAAIDTHAILAEELEGLSVGLVHGRLKPDEKAATMAAFAAGEIQVLVATTVIEVGVDVPNASLMVIEHAERFGLAQLHQLRGRVGRGAHESACVLLYATPLSQTGRARLKIIYENTDGFEIARQDLQLRGPGEFVGARQSGVPLLRYADLEMDADLVELARDLAERLLRDDPPRAERHLRRWLGSREELLKA</sequence>
<evidence type="ECO:0000256" key="14">
    <source>
        <dbReference type="ARBA" id="ARBA00048988"/>
    </source>
</evidence>
<comment type="catalytic activity">
    <reaction evidence="14 15">
        <text>ATP + H2O = ADP + phosphate + H(+)</text>
        <dbReference type="Rhea" id="RHEA:13065"/>
        <dbReference type="ChEBI" id="CHEBI:15377"/>
        <dbReference type="ChEBI" id="CHEBI:15378"/>
        <dbReference type="ChEBI" id="CHEBI:30616"/>
        <dbReference type="ChEBI" id="CHEBI:43474"/>
        <dbReference type="ChEBI" id="CHEBI:456216"/>
        <dbReference type="EC" id="5.6.2.4"/>
    </reaction>
</comment>
<evidence type="ECO:0000313" key="18">
    <source>
        <dbReference type="EMBL" id="RZT90960.1"/>
    </source>
</evidence>
<dbReference type="CDD" id="cd17992">
    <property type="entry name" value="DEXHc_RecG"/>
    <property type="match status" value="1"/>
</dbReference>
<evidence type="ECO:0000256" key="2">
    <source>
        <dbReference type="ARBA" id="ARBA00017846"/>
    </source>
</evidence>
<feature type="domain" description="Helicase C-terminal" evidence="17">
    <location>
        <begin position="473"/>
        <end position="626"/>
    </location>
</feature>
<name>A0ABY0ITZ0_9RHOO</name>
<evidence type="ECO:0000313" key="19">
    <source>
        <dbReference type="Proteomes" id="UP000292136"/>
    </source>
</evidence>
<dbReference type="Pfam" id="PF19833">
    <property type="entry name" value="RecG_dom3_C"/>
    <property type="match status" value="1"/>
</dbReference>
<dbReference type="SUPFAM" id="SSF52540">
    <property type="entry name" value="P-loop containing nucleoside triphosphate hydrolases"/>
    <property type="match status" value="2"/>
</dbReference>
<keyword evidence="6 15" id="KW-0347">Helicase</keyword>
<dbReference type="RefSeq" id="WP_130459217.1">
    <property type="nucleotide sequence ID" value="NZ_SHKM01000001.1"/>
</dbReference>
<keyword evidence="9 15" id="KW-0233">DNA recombination</keyword>
<keyword evidence="10 15" id="KW-0234">DNA repair</keyword>
<keyword evidence="7 15" id="KW-0067">ATP-binding</keyword>
<dbReference type="PANTHER" id="PTHR47964">
    <property type="entry name" value="ATP-DEPENDENT DNA HELICASE HOMOLOG RECG, CHLOROPLASTIC"/>
    <property type="match status" value="1"/>
</dbReference>
<keyword evidence="19" id="KW-1185">Reference proteome</keyword>
<dbReference type="InterPro" id="IPR045562">
    <property type="entry name" value="RecG_dom3_C"/>
</dbReference>
<dbReference type="NCBIfam" id="TIGR00643">
    <property type="entry name" value="recG"/>
    <property type="match status" value="1"/>
</dbReference>
<dbReference type="InterPro" id="IPR001650">
    <property type="entry name" value="Helicase_C-like"/>
</dbReference>
<keyword evidence="8" id="KW-0238">DNA-binding</keyword>
<evidence type="ECO:0000256" key="8">
    <source>
        <dbReference type="ARBA" id="ARBA00023125"/>
    </source>
</evidence>
<dbReference type="NCBIfam" id="NF008168">
    <property type="entry name" value="PRK10917.2-2"/>
    <property type="match status" value="1"/>
</dbReference>
<reference evidence="18 19" key="1">
    <citation type="submission" date="2019-02" db="EMBL/GenBank/DDBJ databases">
        <title>Genomic Encyclopedia of Type Strains, Phase IV (KMG-IV): sequencing the most valuable type-strain genomes for metagenomic binning, comparative biology and taxonomic classification.</title>
        <authorList>
            <person name="Goeker M."/>
        </authorList>
    </citation>
    <scope>NUCLEOTIDE SEQUENCE [LARGE SCALE GENOMIC DNA]</scope>
    <source>
        <strain evidence="18 19">DSM 21223</strain>
    </source>
</reference>
<dbReference type="Pfam" id="PF00270">
    <property type="entry name" value="DEAD"/>
    <property type="match status" value="1"/>
</dbReference>
<keyword evidence="3 15" id="KW-0547">Nucleotide-binding</keyword>
<dbReference type="GO" id="GO:0004386">
    <property type="term" value="F:helicase activity"/>
    <property type="evidence" value="ECO:0007669"/>
    <property type="project" value="UniProtKB-KW"/>
</dbReference>
<evidence type="ECO:0000256" key="7">
    <source>
        <dbReference type="ARBA" id="ARBA00022840"/>
    </source>
</evidence>
<dbReference type="InterPro" id="IPR004609">
    <property type="entry name" value="ATP-dep_DNA_helicase_RecG"/>
</dbReference>
<keyword evidence="4 15" id="KW-0227">DNA damage</keyword>
<keyword evidence="11" id="KW-0413">Isomerase</keyword>
<dbReference type="SMART" id="SM00487">
    <property type="entry name" value="DEXDc"/>
    <property type="match status" value="1"/>
</dbReference>
<dbReference type="InterPro" id="IPR027417">
    <property type="entry name" value="P-loop_NTPase"/>
</dbReference>
<dbReference type="PROSITE" id="PS51194">
    <property type="entry name" value="HELICASE_CTER"/>
    <property type="match status" value="1"/>
</dbReference>
<organism evidence="18 19">
    <name type="scientific">Azospira oryzae</name>
    <dbReference type="NCBI Taxonomy" id="146939"/>
    <lineage>
        <taxon>Bacteria</taxon>
        <taxon>Pseudomonadati</taxon>
        <taxon>Pseudomonadota</taxon>
        <taxon>Betaproteobacteria</taxon>
        <taxon>Rhodocyclales</taxon>
        <taxon>Rhodocyclaceae</taxon>
        <taxon>Azospira</taxon>
    </lineage>
</organism>
<dbReference type="PANTHER" id="PTHR47964:SF1">
    <property type="entry name" value="ATP-DEPENDENT DNA HELICASE HOMOLOG RECG, CHLOROPLASTIC"/>
    <property type="match status" value="1"/>
</dbReference>
<dbReference type="InterPro" id="IPR012340">
    <property type="entry name" value="NA-bd_OB-fold"/>
</dbReference>